<name>A0A650EN83_9SPIO</name>
<organism evidence="1">
    <name type="scientific">uncultured Spirochaetaceae bacterium</name>
    <dbReference type="NCBI Taxonomy" id="201186"/>
    <lineage>
        <taxon>Bacteria</taxon>
        <taxon>Pseudomonadati</taxon>
        <taxon>Spirochaetota</taxon>
        <taxon>Spirochaetia</taxon>
        <taxon>Spirochaetales</taxon>
        <taxon>Spirochaetaceae</taxon>
        <taxon>environmental samples</taxon>
    </lineage>
</organism>
<dbReference type="AlphaFoldDB" id="A0A650EN83"/>
<dbReference type="EMBL" id="MN577574">
    <property type="protein sequence ID" value="QGT51317.1"/>
    <property type="molecule type" value="Genomic_DNA"/>
</dbReference>
<reference evidence="1" key="1">
    <citation type="journal article" date="2020" name="J. ISSAAS">
        <title>Lactobacilli and other gastrointestinal microbiota of Peromyscus leucopus, reservoir host for agents of Lyme disease and other zoonoses in North America.</title>
        <authorList>
            <person name="Milovic A."/>
            <person name="Bassam K."/>
            <person name="Shao H."/>
            <person name="Chatzistamou I."/>
            <person name="Tufts D.M."/>
            <person name="Diuk-Wasser M."/>
            <person name="Barbour A.G."/>
        </authorList>
    </citation>
    <scope>NUCLEOTIDE SEQUENCE</scope>
    <source>
        <strain evidence="1">LL50</strain>
    </source>
</reference>
<accession>A0A650EN83</accession>
<proteinExistence type="predicted"/>
<evidence type="ECO:0000313" key="1">
    <source>
        <dbReference type="EMBL" id="QGT51317.1"/>
    </source>
</evidence>
<dbReference type="Pfam" id="PF10109">
    <property type="entry name" value="Phage_TAC_7"/>
    <property type="match status" value="1"/>
</dbReference>
<evidence type="ECO:0008006" key="2">
    <source>
        <dbReference type="Google" id="ProtNLM"/>
    </source>
</evidence>
<dbReference type="InterPro" id="IPR019289">
    <property type="entry name" value="Phage_tail_E/E"/>
</dbReference>
<protein>
    <recommendedName>
        <fullName evidence="2">Phage tail assembly protein</fullName>
    </recommendedName>
</protein>
<gene>
    <name evidence="1" type="ORF">Unknown280_0090</name>
</gene>
<sequence length="107" mass="11877">MEKLVWTYELKTPVTVGERTVSVLNFKRPKTKDFLRTDGHRTSDVGADAALASSLTGEPEIIIGEIDVEDWAVIRNHLQKCWLTFFGVKAAEENFTEQAAGTPNPTA</sequence>